<evidence type="ECO:0000256" key="1">
    <source>
        <dbReference type="SAM" id="Phobius"/>
    </source>
</evidence>
<keyword evidence="1" id="KW-0472">Membrane</keyword>
<name>A0A396Z4K9_9LEPT</name>
<dbReference type="RefSeq" id="WP_118968065.1">
    <property type="nucleotide sequence ID" value="NZ_QHCT01000002.1"/>
</dbReference>
<feature type="transmembrane region" description="Helical" evidence="1">
    <location>
        <begin position="81"/>
        <end position="103"/>
    </location>
</feature>
<keyword evidence="1" id="KW-1133">Transmembrane helix</keyword>
<evidence type="ECO:0000313" key="3">
    <source>
        <dbReference type="Proteomes" id="UP000265798"/>
    </source>
</evidence>
<comment type="caution">
    <text evidence="2">The sequence shown here is derived from an EMBL/GenBank/DDBJ whole genome shotgun (WGS) entry which is preliminary data.</text>
</comment>
<dbReference type="EMBL" id="QHCT01000002">
    <property type="protein sequence ID" value="RHX90401.1"/>
    <property type="molecule type" value="Genomic_DNA"/>
</dbReference>
<keyword evidence="1" id="KW-0812">Transmembrane</keyword>
<organism evidence="2 3">
    <name type="scientific">Leptospira stimsonii</name>
    <dbReference type="NCBI Taxonomy" id="2202203"/>
    <lineage>
        <taxon>Bacteria</taxon>
        <taxon>Pseudomonadati</taxon>
        <taxon>Spirochaetota</taxon>
        <taxon>Spirochaetia</taxon>
        <taxon>Leptospirales</taxon>
        <taxon>Leptospiraceae</taxon>
        <taxon>Leptospira</taxon>
    </lineage>
</organism>
<evidence type="ECO:0000313" key="2">
    <source>
        <dbReference type="EMBL" id="RHX90401.1"/>
    </source>
</evidence>
<dbReference type="Proteomes" id="UP000265798">
    <property type="component" value="Unassembled WGS sequence"/>
</dbReference>
<proteinExistence type="predicted"/>
<dbReference type="AlphaFoldDB" id="A0A396Z4K9"/>
<reference evidence="3" key="1">
    <citation type="submission" date="2018-05" db="EMBL/GenBank/DDBJ databases">
        <title>Leptospira yasudae sp. nov. and Leptospira stimsonii sp. nov., two pathogenic species of the genus Leptospira isolated from environmental sources.</title>
        <authorList>
            <person name="Casanovas-Massana A."/>
            <person name="Hamond C."/>
            <person name="Santos L.A."/>
            <person name="Hacker K.P."/>
            <person name="Balassiano I."/>
            <person name="Medeiros M.A."/>
            <person name="Reis M.G."/>
            <person name="Ko A.I."/>
            <person name="Wunder E.A."/>
        </authorList>
    </citation>
    <scope>NUCLEOTIDE SEQUENCE [LARGE SCALE GENOMIC DNA]</scope>
    <source>
        <strain evidence="3">Yale</strain>
    </source>
</reference>
<accession>A0A396Z4K9</accession>
<feature type="transmembrane region" description="Helical" evidence="1">
    <location>
        <begin position="115"/>
        <end position="138"/>
    </location>
</feature>
<feature type="transmembrane region" description="Helical" evidence="1">
    <location>
        <begin position="22"/>
        <end position="39"/>
    </location>
</feature>
<gene>
    <name evidence="2" type="ORF">DLM75_08210</name>
</gene>
<feature type="transmembrane region" description="Helical" evidence="1">
    <location>
        <begin position="158"/>
        <end position="183"/>
    </location>
</feature>
<dbReference type="OrthoDB" id="345258at2"/>
<sequence>MNFQFLFSFSELIKKHSSGKKIFIYTLASILISGSMQFLEQMIPTSPGQKLPLKMDFRPFFTSKELIEVFEFYGDVGRTLYFWQNVLDMFLPIAVCMMIGAFYTRSAIRFKLPIVLNVMPFGFIVFDWIENSLMFYFLSAWPVVSDSLATFTGRITAIKLSFVFIGYGMLIGSLAAFLLGFLFRKKLASDR</sequence>
<protein>
    <submittedName>
        <fullName evidence="2">Uncharacterized protein</fullName>
    </submittedName>
</protein>